<gene>
    <name evidence="1" type="ORF">BofuT4_P145960.1</name>
</gene>
<evidence type="ECO:0000313" key="1">
    <source>
        <dbReference type="EMBL" id="CCD56427.1"/>
    </source>
</evidence>
<accession>G2YXS9</accession>
<dbReference type="InParanoid" id="G2YXS9"/>
<evidence type="ECO:0000313" key="2">
    <source>
        <dbReference type="Proteomes" id="UP000008177"/>
    </source>
</evidence>
<sequence length="62" mass="7292">MKSYTTKTYLDPPYNCGCCPSNKDRSLNSAYFPWPPRVSTCVRQRFDSHLFSRPFPFHPMKS</sequence>
<dbReference type="HOGENOM" id="CLU_2903974_0_0_1"/>
<protein>
    <submittedName>
        <fullName evidence="1">Uncharacterized protein</fullName>
    </submittedName>
</protein>
<dbReference type="EMBL" id="FQ790360">
    <property type="protein sequence ID" value="CCD56427.1"/>
    <property type="molecule type" value="Genomic_DNA"/>
</dbReference>
<dbReference type="AlphaFoldDB" id="G2YXS9"/>
<proteinExistence type="predicted"/>
<dbReference type="Proteomes" id="UP000008177">
    <property type="component" value="Unplaced contigs"/>
</dbReference>
<organism evidence="1 2">
    <name type="scientific">Botryotinia fuckeliana (strain T4)</name>
    <name type="common">Noble rot fungus</name>
    <name type="synonym">Botrytis cinerea</name>
    <dbReference type="NCBI Taxonomy" id="999810"/>
    <lineage>
        <taxon>Eukaryota</taxon>
        <taxon>Fungi</taxon>
        <taxon>Dikarya</taxon>
        <taxon>Ascomycota</taxon>
        <taxon>Pezizomycotina</taxon>
        <taxon>Leotiomycetes</taxon>
        <taxon>Helotiales</taxon>
        <taxon>Sclerotiniaceae</taxon>
        <taxon>Botrytis</taxon>
    </lineage>
</organism>
<reference evidence="2" key="1">
    <citation type="journal article" date="2011" name="PLoS Genet.">
        <title>Genomic analysis of the necrotrophic fungal pathogens Sclerotinia sclerotiorum and Botrytis cinerea.</title>
        <authorList>
            <person name="Amselem J."/>
            <person name="Cuomo C.A."/>
            <person name="van Kan J.A."/>
            <person name="Viaud M."/>
            <person name="Benito E.P."/>
            <person name="Couloux A."/>
            <person name="Coutinho P.M."/>
            <person name="de Vries R.P."/>
            <person name="Dyer P.S."/>
            <person name="Fillinger S."/>
            <person name="Fournier E."/>
            <person name="Gout L."/>
            <person name="Hahn M."/>
            <person name="Kohn L."/>
            <person name="Lapalu N."/>
            <person name="Plummer K.M."/>
            <person name="Pradier J.M."/>
            <person name="Quevillon E."/>
            <person name="Sharon A."/>
            <person name="Simon A."/>
            <person name="ten Have A."/>
            <person name="Tudzynski B."/>
            <person name="Tudzynski P."/>
            <person name="Wincker P."/>
            <person name="Andrew M."/>
            <person name="Anthouard V."/>
            <person name="Beever R.E."/>
            <person name="Beffa R."/>
            <person name="Benoit I."/>
            <person name="Bouzid O."/>
            <person name="Brault B."/>
            <person name="Chen Z."/>
            <person name="Choquer M."/>
            <person name="Collemare J."/>
            <person name="Cotton P."/>
            <person name="Danchin E.G."/>
            <person name="Da Silva C."/>
            <person name="Gautier A."/>
            <person name="Giraud C."/>
            <person name="Giraud T."/>
            <person name="Gonzalez C."/>
            <person name="Grossetete S."/>
            <person name="Guldener U."/>
            <person name="Henrissat B."/>
            <person name="Howlett B.J."/>
            <person name="Kodira C."/>
            <person name="Kretschmer M."/>
            <person name="Lappartient A."/>
            <person name="Leroch M."/>
            <person name="Levis C."/>
            <person name="Mauceli E."/>
            <person name="Neuveglise C."/>
            <person name="Oeser B."/>
            <person name="Pearson M."/>
            <person name="Poulain J."/>
            <person name="Poussereau N."/>
            <person name="Quesneville H."/>
            <person name="Rascle C."/>
            <person name="Schumacher J."/>
            <person name="Segurens B."/>
            <person name="Sexton A."/>
            <person name="Silva E."/>
            <person name="Sirven C."/>
            <person name="Soanes D.M."/>
            <person name="Talbot N.J."/>
            <person name="Templeton M."/>
            <person name="Yandava C."/>
            <person name="Yarden O."/>
            <person name="Zeng Q."/>
            <person name="Rollins J.A."/>
            <person name="Lebrun M.H."/>
            <person name="Dickman M."/>
        </authorList>
    </citation>
    <scope>NUCLEOTIDE SEQUENCE [LARGE SCALE GENOMIC DNA]</scope>
    <source>
        <strain evidence="2">T4</strain>
    </source>
</reference>
<name>G2YXS9_BOTF4</name>